<dbReference type="EMBL" id="NFKK01000011">
    <property type="protein sequence ID" value="OUP52301.1"/>
    <property type="molecule type" value="Genomic_DNA"/>
</dbReference>
<reference evidence="3" key="1">
    <citation type="submission" date="2017-04" db="EMBL/GenBank/DDBJ databases">
        <title>Function of individual gut microbiota members based on whole genome sequencing of pure cultures obtained from chicken caecum.</title>
        <authorList>
            <person name="Medvecky M."/>
            <person name="Cejkova D."/>
            <person name="Polansky O."/>
            <person name="Karasova D."/>
            <person name="Kubasova T."/>
            <person name="Cizek A."/>
            <person name="Rychlik I."/>
        </authorList>
    </citation>
    <scope>NUCLEOTIDE SEQUENCE [LARGE SCALE GENOMIC DNA]</scope>
    <source>
        <strain evidence="3">An180</strain>
    </source>
</reference>
<dbReference type="InterPro" id="IPR058240">
    <property type="entry name" value="rSAM_sf"/>
</dbReference>
<evidence type="ECO:0000259" key="1">
    <source>
        <dbReference type="SMART" id="SM00729"/>
    </source>
</evidence>
<dbReference type="InterPro" id="IPR006638">
    <property type="entry name" value="Elp3/MiaA/NifB-like_rSAM"/>
</dbReference>
<dbReference type="SUPFAM" id="SSF102114">
    <property type="entry name" value="Radical SAM enzymes"/>
    <property type="match status" value="1"/>
</dbReference>
<dbReference type="AlphaFoldDB" id="A0A1Y4LBV6"/>
<dbReference type="SMART" id="SM00729">
    <property type="entry name" value="Elp3"/>
    <property type="match status" value="1"/>
</dbReference>
<accession>A0A1Y4LBV6</accession>
<dbReference type="GO" id="GO:0051536">
    <property type="term" value="F:iron-sulfur cluster binding"/>
    <property type="evidence" value="ECO:0007669"/>
    <property type="project" value="InterPro"/>
</dbReference>
<dbReference type="Proteomes" id="UP000195897">
    <property type="component" value="Unassembled WGS sequence"/>
</dbReference>
<sequence>MEDMIRYSVITEKNPREIVLLRGFGCAWKKCTFCDYHLDCSPDAAENFALNRSVLSEVTGQYARLEVINSGSFCDLDQDTMREIEQVCAQKGIRDLHFECHWMHRKEIPALRARFAALGIQTHIKIGVETFDRTYREDILHKGIGVSDPAVISELFDECCLLFGLNGQTAASMRNDVETGLAHFDRVCINIMVENTTPIHPDPQVIAEFCQEIAPLYQDNPRVDILMENTDFGVGGSAQ</sequence>
<gene>
    <name evidence="2" type="ORF">B5F17_09680</name>
</gene>
<evidence type="ECO:0000313" key="3">
    <source>
        <dbReference type="Proteomes" id="UP000195897"/>
    </source>
</evidence>
<name>A0A1Y4LBV6_9FIRM</name>
<protein>
    <submittedName>
        <fullName evidence="2">Radical SAM protein</fullName>
    </submittedName>
</protein>
<dbReference type="GO" id="GO:0003824">
    <property type="term" value="F:catalytic activity"/>
    <property type="evidence" value="ECO:0007669"/>
    <property type="project" value="InterPro"/>
</dbReference>
<organism evidence="2 3">
    <name type="scientific">Butyricicoccus pullicaecorum</name>
    <dbReference type="NCBI Taxonomy" id="501571"/>
    <lineage>
        <taxon>Bacteria</taxon>
        <taxon>Bacillati</taxon>
        <taxon>Bacillota</taxon>
        <taxon>Clostridia</taxon>
        <taxon>Eubacteriales</taxon>
        <taxon>Butyricicoccaceae</taxon>
        <taxon>Butyricicoccus</taxon>
    </lineage>
</organism>
<dbReference type="RefSeq" id="WP_087373429.1">
    <property type="nucleotide sequence ID" value="NZ_NFKK01000011.1"/>
</dbReference>
<proteinExistence type="predicted"/>
<comment type="caution">
    <text evidence="2">The sequence shown here is derived from an EMBL/GenBank/DDBJ whole genome shotgun (WGS) entry which is preliminary data.</text>
</comment>
<feature type="domain" description="Elp3/MiaA/NifB-like radical SAM core" evidence="1">
    <location>
        <begin position="16"/>
        <end position="219"/>
    </location>
</feature>
<evidence type="ECO:0000313" key="2">
    <source>
        <dbReference type="EMBL" id="OUP52301.1"/>
    </source>
</evidence>